<organism evidence="2 3">
    <name type="scientific">Nannocystis punicea</name>
    <dbReference type="NCBI Taxonomy" id="2995304"/>
    <lineage>
        <taxon>Bacteria</taxon>
        <taxon>Pseudomonadati</taxon>
        <taxon>Myxococcota</taxon>
        <taxon>Polyangia</taxon>
        <taxon>Nannocystales</taxon>
        <taxon>Nannocystaceae</taxon>
        <taxon>Nannocystis</taxon>
    </lineage>
</organism>
<reference evidence="2" key="1">
    <citation type="submission" date="2022-11" db="EMBL/GenBank/DDBJ databases">
        <title>Minimal conservation of predation-associated metabolite biosynthetic gene clusters underscores biosynthetic potential of Myxococcota including descriptions for ten novel species: Archangium lansinium sp. nov., Myxococcus landrumus sp. nov., Nannocystis bai.</title>
        <authorList>
            <person name="Ahearne A."/>
            <person name="Stevens C."/>
            <person name="Dowd S."/>
        </authorList>
    </citation>
    <scope>NUCLEOTIDE SEQUENCE</scope>
    <source>
        <strain evidence="2">Fl3</strain>
    </source>
</reference>
<name>A0ABY7HBR0_9BACT</name>
<protein>
    <submittedName>
        <fullName evidence="2">ADYC domain-containing protein</fullName>
    </submittedName>
</protein>
<sequence length="410" mass="44224">MRTLTNTLLAINTVLALNAGACAGLSADSDGFGQADDDSIDFRDTGDYVCPGDIRCLENSPWIGEPWVGGYAFSNIPWYANNPKPDPYGHATFEMTAAKKVIDDVEKDVTLVVGDEGLLKARRTDNLQQVSVTGTTFRFTIDPTDGDPSSTAQVVIKSETTPSSGTYFDVPRYEILTDLVPDDTDTFPEDPQRPGWYHVCPQVNGANKAIVLKHVLLQHDDNMAALSSDDQTVVLACERQALAKGATNLEVLPNSGSNIAHDGATVSRNYGISNYNALINAYRAFYSGDARTLEGTQVFFKDVANSPPLFDQVDPGYLPPNSLLGYYDFFLESVYEGTSGAACRAYTAAFPLGVHRNASYSPPGLVFAPPAHDAWDAMDNCDDSTHDLADHGSVAAYVIEFVATNVDDGS</sequence>
<keyword evidence="1" id="KW-0732">Signal</keyword>
<evidence type="ECO:0000313" key="3">
    <source>
        <dbReference type="Proteomes" id="UP001164459"/>
    </source>
</evidence>
<feature type="signal peptide" evidence="1">
    <location>
        <begin position="1"/>
        <end position="23"/>
    </location>
</feature>
<dbReference type="EMBL" id="CP114040">
    <property type="protein sequence ID" value="WAS96697.1"/>
    <property type="molecule type" value="Genomic_DNA"/>
</dbReference>
<keyword evidence="3" id="KW-1185">Reference proteome</keyword>
<proteinExistence type="predicted"/>
<dbReference type="Proteomes" id="UP001164459">
    <property type="component" value="Chromosome"/>
</dbReference>
<dbReference type="RefSeq" id="WP_269039061.1">
    <property type="nucleotide sequence ID" value="NZ_CP114040.1"/>
</dbReference>
<feature type="chain" id="PRO_5046447817" evidence="1">
    <location>
        <begin position="24"/>
        <end position="410"/>
    </location>
</feature>
<evidence type="ECO:0000256" key="1">
    <source>
        <dbReference type="SAM" id="SignalP"/>
    </source>
</evidence>
<accession>A0ABY7HBR0</accession>
<gene>
    <name evidence="2" type="ORF">O0S08_11150</name>
</gene>
<evidence type="ECO:0000313" key="2">
    <source>
        <dbReference type="EMBL" id="WAS96697.1"/>
    </source>
</evidence>